<accession>A0A7J7J015</accession>
<protein>
    <submittedName>
        <fullName evidence="1">Uncharacterized protein</fullName>
    </submittedName>
</protein>
<name>A0A7J7J015_BUGNE</name>
<dbReference type="AlphaFoldDB" id="A0A7J7J015"/>
<dbReference type="EMBL" id="VXIV02003261">
    <property type="protein sequence ID" value="KAF6018984.1"/>
    <property type="molecule type" value="Genomic_DNA"/>
</dbReference>
<organism evidence="1 2">
    <name type="scientific">Bugula neritina</name>
    <name type="common">Brown bryozoan</name>
    <name type="synonym">Sertularia neritina</name>
    <dbReference type="NCBI Taxonomy" id="10212"/>
    <lineage>
        <taxon>Eukaryota</taxon>
        <taxon>Metazoa</taxon>
        <taxon>Spiralia</taxon>
        <taxon>Lophotrochozoa</taxon>
        <taxon>Bryozoa</taxon>
        <taxon>Gymnolaemata</taxon>
        <taxon>Cheilostomatida</taxon>
        <taxon>Flustrina</taxon>
        <taxon>Buguloidea</taxon>
        <taxon>Bugulidae</taxon>
        <taxon>Bugula</taxon>
    </lineage>
</organism>
<reference evidence="1" key="1">
    <citation type="submission" date="2020-06" db="EMBL/GenBank/DDBJ databases">
        <title>Draft genome of Bugula neritina, a colonial animal packing powerful symbionts and potential medicines.</title>
        <authorList>
            <person name="Rayko M."/>
        </authorList>
    </citation>
    <scope>NUCLEOTIDE SEQUENCE [LARGE SCALE GENOMIC DNA]</scope>
    <source>
        <strain evidence="1">Kwan_BN1</strain>
    </source>
</reference>
<dbReference type="SUPFAM" id="SSF57997">
    <property type="entry name" value="Tropomyosin"/>
    <property type="match status" value="1"/>
</dbReference>
<dbReference type="OrthoDB" id="5989141at2759"/>
<keyword evidence="2" id="KW-1185">Reference proteome</keyword>
<dbReference type="Proteomes" id="UP000593567">
    <property type="component" value="Unassembled WGS sequence"/>
</dbReference>
<evidence type="ECO:0000313" key="2">
    <source>
        <dbReference type="Proteomes" id="UP000593567"/>
    </source>
</evidence>
<evidence type="ECO:0000313" key="1">
    <source>
        <dbReference type="EMBL" id="KAF6018984.1"/>
    </source>
</evidence>
<sequence>MPAKKSTRSTSDIKENASQKLTDIDDKLNFILSKLTTIESWLNTIESKQSEFDRSLQFIHRENEDIQTRHKAMAISIAAMEAKINKPQVLENRVEANEHSERTKCVKLNGIPYKSSEDLIALYQKIVTLLKPNNLPFTGVDKIYRIKQTYNICIEHGDIKAVQPTLTLDFQMLQKKEM</sequence>
<proteinExistence type="predicted"/>
<comment type="caution">
    <text evidence="1">The sequence shown here is derived from an EMBL/GenBank/DDBJ whole genome shotgun (WGS) entry which is preliminary data.</text>
</comment>
<gene>
    <name evidence="1" type="ORF">EB796_022701</name>
</gene>